<sequence>MTDKFTFESSTKLKADGSTAYRIAPGVYASDRNEADDLVALSYIQLSIHGDHLKYTHASSKTYQTWEALRAIYEAHPK</sequence>
<accession>W4H4V4</accession>
<dbReference type="AlphaFoldDB" id="W4H4V4"/>
<dbReference type="EMBL" id="KI913116">
    <property type="protein sequence ID" value="ETV87040.1"/>
    <property type="molecule type" value="Genomic_DNA"/>
</dbReference>
<name>W4H4V4_APHAT</name>
<gene>
    <name evidence="1" type="ORF">H257_02050</name>
</gene>
<reference evidence="1" key="1">
    <citation type="submission" date="2013-12" db="EMBL/GenBank/DDBJ databases">
        <title>The Genome Sequence of Aphanomyces astaci APO3.</title>
        <authorList>
            <consortium name="The Broad Institute Genomics Platform"/>
            <person name="Russ C."/>
            <person name="Tyler B."/>
            <person name="van West P."/>
            <person name="Dieguez-Uribeondo J."/>
            <person name="Young S.K."/>
            <person name="Zeng Q."/>
            <person name="Gargeya S."/>
            <person name="Fitzgerald M."/>
            <person name="Abouelleil A."/>
            <person name="Alvarado L."/>
            <person name="Chapman S.B."/>
            <person name="Gainer-Dewar J."/>
            <person name="Goldberg J."/>
            <person name="Griggs A."/>
            <person name="Gujja S."/>
            <person name="Hansen M."/>
            <person name="Howarth C."/>
            <person name="Imamovic A."/>
            <person name="Ireland A."/>
            <person name="Larimer J."/>
            <person name="McCowan C."/>
            <person name="Murphy C."/>
            <person name="Pearson M."/>
            <person name="Poon T.W."/>
            <person name="Priest M."/>
            <person name="Roberts A."/>
            <person name="Saif S."/>
            <person name="Shea T."/>
            <person name="Sykes S."/>
            <person name="Wortman J."/>
            <person name="Nusbaum C."/>
            <person name="Birren B."/>
        </authorList>
    </citation>
    <scope>NUCLEOTIDE SEQUENCE [LARGE SCALE GENOMIC DNA]</scope>
    <source>
        <strain evidence="1">APO3</strain>
    </source>
</reference>
<organism evidence="1">
    <name type="scientific">Aphanomyces astaci</name>
    <name type="common">Crayfish plague agent</name>
    <dbReference type="NCBI Taxonomy" id="112090"/>
    <lineage>
        <taxon>Eukaryota</taxon>
        <taxon>Sar</taxon>
        <taxon>Stramenopiles</taxon>
        <taxon>Oomycota</taxon>
        <taxon>Saprolegniomycetes</taxon>
        <taxon>Saprolegniales</taxon>
        <taxon>Verrucalvaceae</taxon>
        <taxon>Aphanomyces</taxon>
    </lineage>
</organism>
<dbReference type="RefSeq" id="XP_009823839.1">
    <property type="nucleotide sequence ID" value="XM_009825537.1"/>
</dbReference>
<dbReference type="VEuPathDB" id="FungiDB:H257_02050"/>
<dbReference type="GeneID" id="20804046"/>
<evidence type="ECO:0000313" key="1">
    <source>
        <dbReference type="EMBL" id="ETV87040.1"/>
    </source>
</evidence>
<proteinExistence type="predicted"/>
<protein>
    <submittedName>
        <fullName evidence="1">Uncharacterized protein</fullName>
    </submittedName>
</protein>